<reference evidence="3" key="1">
    <citation type="submission" date="2009-07" db="EMBL/GenBank/DDBJ databases">
        <title>Complete sequence of Methylotenera mobilis JLW8.</title>
        <authorList>
            <consortium name="US DOE Joint Genome Institute"/>
            <person name="Lucas S."/>
            <person name="Copeland A."/>
            <person name="Lapidus A."/>
            <person name="Glavina del Rio T."/>
            <person name="Tice H."/>
            <person name="Bruce D."/>
            <person name="Goodwin L."/>
            <person name="Pitluck S."/>
            <person name="LaButti K.M."/>
            <person name="Clum A."/>
            <person name="Larimer F."/>
            <person name="Land M."/>
            <person name="Hauser L."/>
            <person name="Kyrpides N."/>
            <person name="Mikhailova N."/>
            <person name="Kayluzhnaya M."/>
            <person name="Chistoserdova L."/>
        </authorList>
    </citation>
    <scope>NUCLEOTIDE SEQUENCE [LARGE SCALE GENOMIC DNA]</scope>
    <source>
        <strain evidence="3">JLW8 / ATCC BAA-1282 / DSM 17540</strain>
    </source>
</reference>
<evidence type="ECO:0000313" key="3">
    <source>
        <dbReference type="Proteomes" id="UP000002742"/>
    </source>
</evidence>
<evidence type="ECO:0000313" key="2">
    <source>
        <dbReference type="EMBL" id="ACT49076.1"/>
    </source>
</evidence>
<dbReference type="RefSeq" id="WP_015833111.1">
    <property type="nucleotide sequence ID" value="NC_012968.1"/>
</dbReference>
<evidence type="ECO:0008006" key="4">
    <source>
        <dbReference type="Google" id="ProtNLM"/>
    </source>
</evidence>
<accession>C6WT14</accession>
<sequence>MNLTAKHLCYALILALGICACHQPSAEHNQPATEQTAVNNQSVEQAFAAKQSKVQVSGTGVAVKLLADDNKGARHQKFLVKINPQQTLLFAHNIDLAPRVPVQTGDTISFSGEYVYNPKGGVIHWTHHSPQGSHAGGWIMHNNEKYQ</sequence>
<dbReference type="InterPro" id="IPR021856">
    <property type="entry name" value="DUF3465"/>
</dbReference>
<dbReference type="AlphaFoldDB" id="C6WT14"/>
<dbReference type="Pfam" id="PF11948">
    <property type="entry name" value="DUF3465"/>
    <property type="match status" value="1"/>
</dbReference>
<keyword evidence="3" id="KW-1185">Reference proteome</keyword>
<dbReference type="STRING" id="583345.Mmol_2174"/>
<evidence type="ECO:0000256" key="1">
    <source>
        <dbReference type="SAM" id="SignalP"/>
    </source>
</evidence>
<dbReference type="KEGG" id="mmb:Mmol_2174"/>
<dbReference type="eggNOG" id="COG1463">
    <property type="taxonomic scope" value="Bacteria"/>
</dbReference>
<name>C6WT14_METML</name>
<proteinExistence type="predicted"/>
<feature type="signal peptide" evidence="1">
    <location>
        <begin position="1"/>
        <end position="26"/>
    </location>
</feature>
<organism evidence="2 3">
    <name type="scientific">Methylotenera mobilis (strain JLW8 / ATCC BAA-1282 / DSM 17540)</name>
    <dbReference type="NCBI Taxonomy" id="583345"/>
    <lineage>
        <taxon>Bacteria</taxon>
        <taxon>Pseudomonadati</taxon>
        <taxon>Pseudomonadota</taxon>
        <taxon>Betaproteobacteria</taxon>
        <taxon>Nitrosomonadales</taxon>
        <taxon>Methylophilaceae</taxon>
        <taxon>Methylotenera</taxon>
    </lineage>
</organism>
<protein>
    <recommendedName>
        <fullName evidence="4">DUF3465 domain-containing protein</fullName>
    </recommendedName>
</protein>
<keyword evidence="1" id="KW-0732">Signal</keyword>
<gene>
    <name evidence="2" type="ordered locus">Mmol_2174</name>
</gene>
<dbReference type="EMBL" id="CP001672">
    <property type="protein sequence ID" value="ACT49076.1"/>
    <property type="molecule type" value="Genomic_DNA"/>
</dbReference>
<dbReference type="HOGENOM" id="CLU_106707_2_0_4"/>
<reference evidence="2 3" key="2">
    <citation type="journal article" date="2011" name="J. Bacteriol.">
        <title>Genomes of three methylotrophs from a single niche uncover genetic and metabolic divergence of Methylophilaceae.</title>
        <authorList>
            <person name="Lapidus A."/>
            <person name="Clum A."/>
            <person name="Labutti K."/>
            <person name="Kaluzhnaya M.G."/>
            <person name="Lim S."/>
            <person name="Beck D.A."/>
            <person name="Glavina Del Rio T."/>
            <person name="Nolan M."/>
            <person name="Mavromatis K."/>
            <person name="Huntemann M."/>
            <person name="Lucas S."/>
            <person name="Lidstrom M.E."/>
            <person name="Ivanova N."/>
            <person name="Chistoserdova L."/>
        </authorList>
    </citation>
    <scope>NUCLEOTIDE SEQUENCE [LARGE SCALE GENOMIC DNA]</scope>
    <source>
        <strain evidence="3">JLW8 / ATCC BAA-1282 / DSM 17540</strain>
    </source>
</reference>
<dbReference type="OrthoDB" id="195616at2"/>
<feature type="chain" id="PRO_5002973283" description="DUF3465 domain-containing protein" evidence="1">
    <location>
        <begin position="27"/>
        <end position="147"/>
    </location>
</feature>
<dbReference type="PROSITE" id="PS51257">
    <property type="entry name" value="PROKAR_LIPOPROTEIN"/>
    <property type="match status" value="1"/>
</dbReference>
<dbReference type="Proteomes" id="UP000002742">
    <property type="component" value="Chromosome"/>
</dbReference>